<evidence type="ECO:0000256" key="6">
    <source>
        <dbReference type="HAMAP-Rule" id="MF_00362"/>
    </source>
</evidence>
<dbReference type="RefSeq" id="WP_200354950.1">
    <property type="nucleotide sequence ID" value="NZ_JAENIL010000011.1"/>
</dbReference>
<evidence type="ECO:0000256" key="3">
    <source>
        <dbReference type="ARBA" id="ARBA00022980"/>
    </source>
</evidence>
<dbReference type="InterPro" id="IPR047865">
    <property type="entry name" value="Ribosomal_uL10_bac_type"/>
</dbReference>
<organism evidence="7 8">
    <name type="scientific">Pelagicoccus mobilis</name>
    <dbReference type="NCBI Taxonomy" id="415221"/>
    <lineage>
        <taxon>Bacteria</taxon>
        <taxon>Pseudomonadati</taxon>
        <taxon>Verrucomicrobiota</taxon>
        <taxon>Opitutia</taxon>
        <taxon>Puniceicoccales</taxon>
        <taxon>Pelagicoccaceae</taxon>
        <taxon>Pelagicoccus</taxon>
    </lineage>
</organism>
<dbReference type="AlphaFoldDB" id="A0A934RWY5"/>
<evidence type="ECO:0000313" key="7">
    <source>
        <dbReference type="EMBL" id="MBK1876734.1"/>
    </source>
</evidence>
<dbReference type="HAMAP" id="MF_00362">
    <property type="entry name" value="Ribosomal_uL10"/>
    <property type="match status" value="1"/>
</dbReference>
<sequence length="172" mass="19006">MRPEKKFLVDEVNTHLDKSDYLFLADYERSTVIDIAELRAELTKEEAEFHVVKNNILKVAARDRGYPEIDEHLTGQNAIVIGGNNPSGVAKVLTKFFDKKEKMDVKVGILASQRLEKDEVVALSKLPGLDALRAQLLGLLSKPAQSLVFVINAVPQNVLNVLQAKVDAEGGE</sequence>
<dbReference type="EMBL" id="JAENIL010000011">
    <property type="protein sequence ID" value="MBK1876734.1"/>
    <property type="molecule type" value="Genomic_DNA"/>
</dbReference>
<comment type="function">
    <text evidence="1 6">Forms part of the ribosomal stalk, playing a central role in the interaction of the ribosome with GTP-bound translation factors.</text>
</comment>
<evidence type="ECO:0000313" key="8">
    <source>
        <dbReference type="Proteomes" id="UP000617628"/>
    </source>
</evidence>
<keyword evidence="8" id="KW-1185">Reference proteome</keyword>
<gene>
    <name evidence="6" type="primary">rplJ</name>
    <name evidence="7" type="ORF">JIN87_07640</name>
</gene>
<evidence type="ECO:0000256" key="1">
    <source>
        <dbReference type="ARBA" id="ARBA00002633"/>
    </source>
</evidence>
<comment type="similarity">
    <text evidence="2 6">Belongs to the universal ribosomal protein uL10 family.</text>
</comment>
<keyword evidence="4 6" id="KW-0687">Ribonucleoprotein</keyword>
<dbReference type="GO" id="GO:0005840">
    <property type="term" value="C:ribosome"/>
    <property type="evidence" value="ECO:0007669"/>
    <property type="project" value="UniProtKB-KW"/>
</dbReference>
<dbReference type="InterPro" id="IPR022973">
    <property type="entry name" value="Ribosomal_uL10_bac"/>
</dbReference>
<evidence type="ECO:0000256" key="5">
    <source>
        <dbReference type="ARBA" id="ARBA00035202"/>
    </source>
</evidence>
<keyword evidence="6" id="KW-0694">RNA-binding</keyword>
<dbReference type="GO" id="GO:0006412">
    <property type="term" value="P:translation"/>
    <property type="evidence" value="ECO:0007669"/>
    <property type="project" value="UniProtKB-UniRule"/>
</dbReference>
<protein>
    <recommendedName>
        <fullName evidence="5 6">Large ribosomal subunit protein uL10</fullName>
    </recommendedName>
</protein>
<comment type="subunit">
    <text evidence="6">Part of the ribosomal stalk of the 50S ribosomal subunit. The N-terminus interacts with L11 and the large rRNA to form the base of the stalk. The C-terminus forms an elongated spine to which L12 dimers bind in a sequential fashion forming a multimeric L10(L12)X complex.</text>
</comment>
<evidence type="ECO:0000256" key="2">
    <source>
        <dbReference type="ARBA" id="ARBA00008889"/>
    </source>
</evidence>
<dbReference type="GO" id="GO:1990904">
    <property type="term" value="C:ribonucleoprotein complex"/>
    <property type="evidence" value="ECO:0007669"/>
    <property type="project" value="UniProtKB-KW"/>
</dbReference>
<comment type="caution">
    <text evidence="7">The sequence shown here is derived from an EMBL/GenBank/DDBJ whole genome shotgun (WGS) entry which is preliminary data.</text>
</comment>
<accession>A0A934RWY5</accession>
<reference evidence="7" key="1">
    <citation type="submission" date="2021-01" db="EMBL/GenBank/DDBJ databases">
        <title>Modified the classification status of verrucomicrobia.</title>
        <authorList>
            <person name="Feng X."/>
        </authorList>
    </citation>
    <scope>NUCLEOTIDE SEQUENCE</scope>
    <source>
        <strain evidence="7">KCTC 13126</strain>
    </source>
</reference>
<keyword evidence="3 6" id="KW-0689">Ribosomal protein</keyword>
<dbReference type="Gene3D" id="6.10.250.290">
    <property type="match status" value="1"/>
</dbReference>
<name>A0A934RWY5_9BACT</name>
<dbReference type="InterPro" id="IPR001790">
    <property type="entry name" value="Ribosomal_uL10"/>
</dbReference>
<dbReference type="GO" id="GO:0070180">
    <property type="term" value="F:large ribosomal subunit rRNA binding"/>
    <property type="evidence" value="ECO:0007669"/>
    <property type="project" value="UniProtKB-UniRule"/>
</dbReference>
<keyword evidence="6" id="KW-0699">rRNA-binding</keyword>
<dbReference type="CDD" id="cd05797">
    <property type="entry name" value="Ribosomal_L10"/>
    <property type="match status" value="1"/>
</dbReference>
<dbReference type="NCBIfam" id="NF000955">
    <property type="entry name" value="PRK00099.1-1"/>
    <property type="match status" value="1"/>
</dbReference>
<proteinExistence type="inferred from homology"/>
<dbReference type="Proteomes" id="UP000617628">
    <property type="component" value="Unassembled WGS sequence"/>
</dbReference>
<dbReference type="Pfam" id="PF00466">
    <property type="entry name" value="Ribosomal_L10"/>
    <property type="match status" value="1"/>
</dbReference>
<dbReference type="SUPFAM" id="SSF160369">
    <property type="entry name" value="Ribosomal protein L10-like"/>
    <property type="match status" value="1"/>
</dbReference>
<dbReference type="Gene3D" id="3.30.70.1730">
    <property type="match status" value="1"/>
</dbReference>
<dbReference type="PANTHER" id="PTHR11560">
    <property type="entry name" value="39S RIBOSOMAL PROTEIN L10, MITOCHONDRIAL"/>
    <property type="match status" value="1"/>
</dbReference>
<dbReference type="InterPro" id="IPR043141">
    <property type="entry name" value="Ribosomal_uL10-like_sf"/>
</dbReference>
<evidence type="ECO:0000256" key="4">
    <source>
        <dbReference type="ARBA" id="ARBA00023274"/>
    </source>
</evidence>